<keyword evidence="4" id="KW-0808">Transferase</keyword>
<evidence type="ECO:0000313" key="4">
    <source>
        <dbReference type="EMBL" id="RHN42621.1"/>
    </source>
</evidence>
<organism evidence="4 5">
    <name type="scientific">Medicago truncatula</name>
    <name type="common">Barrel medic</name>
    <name type="synonym">Medicago tribuloides</name>
    <dbReference type="NCBI Taxonomy" id="3880"/>
    <lineage>
        <taxon>Eukaryota</taxon>
        <taxon>Viridiplantae</taxon>
        <taxon>Streptophyta</taxon>
        <taxon>Embryophyta</taxon>
        <taxon>Tracheophyta</taxon>
        <taxon>Spermatophyta</taxon>
        <taxon>Magnoliopsida</taxon>
        <taxon>eudicotyledons</taxon>
        <taxon>Gunneridae</taxon>
        <taxon>Pentapetalae</taxon>
        <taxon>rosids</taxon>
        <taxon>fabids</taxon>
        <taxon>Fabales</taxon>
        <taxon>Fabaceae</taxon>
        <taxon>Papilionoideae</taxon>
        <taxon>50 kb inversion clade</taxon>
        <taxon>NPAAA clade</taxon>
        <taxon>Hologalegina</taxon>
        <taxon>IRL clade</taxon>
        <taxon>Trifolieae</taxon>
        <taxon>Medicago</taxon>
    </lineage>
</organism>
<dbReference type="InterPro" id="IPR011009">
    <property type="entry name" value="Kinase-like_dom_sf"/>
</dbReference>
<keyword evidence="4" id="KW-0418">Kinase</keyword>
<evidence type="ECO:0000259" key="3">
    <source>
        <dbReference type="PROSITE" id="PS50011"/>
    </source>
</evidence>
<evidence type="ECO:0000313" key="5">
    <source>
        <dbReference type="Proteomes" id="UP000265566"/>
    </source>
</evidence>
<dbReference type="InterPro" id="IPR050117">
    <property type="entry name" value="MAPK"/>
</dbReference>
<dbReference type="Gramene" id="rna49080">
    <property type="protein sequence ID" value="RHN42621.1"/>
    <property type="gene ID" value="gene49080"/>
</dbReference>
<gene>
    <name evidence="4" type="ORF">MtrunA17_Chr8g0378861</name>
</gene>
<dbReference type="GO" id="GO:0005524">
    <property type="term" value="F:ATP binding"/>
    <property type="evidence" value="ECO:0007669"/>
    <property type="project" value="UniProtKB-KW"/>
</dbReference>
<accession>A0A396GR20</accession>
<dbReference type="Proteomes" id="UP000265566">
    <property type="component" value="Chromosome 8"/>
</dbReference>
<dbReference type="Pfam" id="PF00069">
    <property type="entry name" value="Pkinase"/>
    <property type="match status" value="1"/>
</dbReference>
<dbReference type="PROSITE" id="PS00108">
    <property type="entry name" value="PROTEIN_KINASE_ST"/>
    <property type="match status" value="1"/>
</dbReference>
<proteinExistence type="predicted"/>
<comment type="caution">
    <text evidence="4">The sequence shown here is derived from an EMBL/GenBank/DDBJ whole genome shotgun (WGS) entry which is preliminary data.</text>
</comment>
<sequence length="57" mass="6584">MDTDLHQIIKSAQSLSNDICRYFLFRLLLGLKYLHSANVLHRDLKPGNLLVSRNCDL</sequence>
<dbReference type="EMBL" id="PSQE01000008">
    <property type="protein sequence ID" value="RHN42621.1"/>
    <property type="molecule type" value="Genomic_DNA"/>
</dbReference>
<dbReference type="SUPFAM" id="SSF56112">
    <property type="entry name" value="Protein kinase-like (PK-like)"/>
    <property type="match status" value="1"/>
</dbReference>
<dbReference type="PANTHER" id="PTHR24055">
    <property type="entry name" value="MITOGEN-ACTIVATED PROTEIN KINASE"/>
    <property type="match status" value="1"/>
</dbReference>
<protein>
    <submittedName>
        <fullName evidence="4">Putative mitogen-activated protein kinase CMGC-MAPK family</fullName>
        <ecNumber evidence="4">2.7.11.24</ecNumber>
    </submittedName>
</protein>
<evidence type="ECO:0000256" key="2">
    <source>
        <dbReference type="ARBA" id="ARBA00022840"/>
    </source>
</evidence>
<dbReference type="InterPro" id="IPR000719">
    <property type="entry name" value="Prot_kinase_dom"/>
</dbReference>
<keyword evidence="1" id="KW-0547">Nucleotide-binding</keyword>
<feature type="domain" description="Protein kinase" evidence="3">
    <location>
        <begin position="1"/>
        <end position="57"/>
    </location>
</feature>
<dbReference type="AlphaFoldDB" id="A0A396GR20"/>
<dbReference type="InterPro" id="IPR008271">
    <property type="entry name" value="Ser/Thr_kinase_AS"/>
</dbReference>
<dbReference type="EC" id="2.7.11.24" evidence="4"/>
<keyword evidence="2" id="KW-0067">ATP-binding</keyword>
<name>A0A396GR20_MEDTR</name>
<dbReference type="PROSITE" id="PS50011">
    <property type="entry name" value="PROTEIN_KINASE_DOM"/>
    <property type="match status" value="1"/>
</dbReference>
<reference evidence="5" key="1">
    <citation type="journal article" date="2018" name="Nat. Plants">
        <title>Whole-genome landscape of Medicago truncatula symbiotic genes.</title>
        <authorList>
            <person name="Pecrix Y."/>
            <person name="Staton S.E."/>
            <person name="Sallet E."/>
            <person name="Lelandais-Briere C."/>
            <person name="Moreau S."/>
            <person name="Carrere S."/>
            <person name="Blein T."/>
            <person name="Jardinaud M.F."/>
            <person name="Latrasse D."/>
            <person name="Zouine M."/>
            <person name="Zahm M."/>
            <person name="Kreplak J."/>
            <person name="Mayjonade B."/>
            <person name="Satge C."/>
            <person name="Perez M."/>
            <person name="Cauet S."/>
            <person name="Marande W."/>
            <person name="Chantry-Darmon C."/>
            <person name="Lopez-Roques C."/>
            <person name="Bouchez O."/>
            <person name="Berard A."/>
            <person name="Debelle F."/>
            <person name="Munos S."/>
            <person name="Bendahmane A."/>
            <person name="Berges H."/>
            <person name="Niebel A."/>
            <person name="Buitink J."/>
            <person name="Frugier F."/>
            <person name="Benhamed M."/>
            <person name="Crespi M."/>
            <person name="Gouzy J."/>
            <person name="Gamas P."/>
        </authorList>
    </citation>
    <scope>NUCLEOTIDE SEQUENCE [LARGE SCALE GENOMIC DNA]</scope>
    <source>
        <strain evidence="5">cv. Jemalong A17</strain>
    </source>
</reference>
<dbReference type="GO" id="GO:0004707">
    <property type="term" value="F:MAP kinase activity"/>
    <property type="evidence" value="ECO:0007669"/>
    <property type="project" value="UniProtKB-EC"/>
</dbReference>
<dbReference type="Gene3D" id="1.10.510.10">
    <property type="entry name" value="Transferase(Phosphotransferase) domain 1"/>
    <property type="match status" value="1"/>
</dbReference>
<evidence type="ECO:0000256" key="1">
    <source>
        <dbReference type="ARBA" id="ARBA00022741"/>
    </source>
</evidence>